<evidence type="ECO:0000256" key="3">
    <source>
        <dbReference type="ARBA" id="ARBA00035643"/>
    </source>
</evidence>
<gene>
    <name evidence="4" type="ORF">SAMN05216238_101176</name>
</gene>
<name>A0A1I1S1P8_9BACI</name>
<proteinExistence type="inferred from homology"/>
<dbReference type="EMBL" id="FOMR01000001">
    <property type="protein sequence ID" value="SFD40242.1"/>
    <property type="molecule type" value="Genomic_DNA"/>
</dbReference>
<comment type="similarity">
    <text evidence="3">Belongs to the gas vesicle GvpF/GvpL family.</text>
</comment>
<evidence type="ECO:0000256" key="2">
    <source>
        <dbReference type="ARBA" id="ARBA00035108"/>
    </source>
</evidence>
<dbReference type="GO" id="GO:0031412">
    <property type="term" value="P:gas vesicle organization"/>
    <property type="evidence" value="ECO:0007669"/>
    <property type="project" value="InterPro"/>
</dbReference>
<reference evidence="5" key="1">
    <citation type="submission" date="2016-10" db="EMBL/GenBank/DDBJ databases">
        <authorList>
            <person name="Varghese N."/>
            <person name="Submissions S."/>
        </authorList>
    </citation>
    <scope>NUCLEOTIDE SEQUENCE [LARGE SCALE GENOMIC DNA]</scope>
    <source>
        <strain evidence="5">DSM 22530</strain>
    </source>
</reference>
<dbReference type="Proteomes" id="UP000199474">
    <property type="component" value="Unassembled WGS sequence"/>
</dbReference>
<comment type="subcellular location">
    <subcellularLocation>
        <location evidence="2">Gas vesicle</location>
    </subcellularLocation>
</comment>
<protein>
    <submittedName>
        <fullName evidence="4">Gas vesicle synthesis protein GvpL/GvpF</fullName>
    </submittedName>
</protein>
<dbReference type="PANTHER" id="PTHR36852:SF1">
    <property type="entry name" value="PROTEIN GVPL 2"/>
    <property type="match status" value="1"/>
</dbReference>
<keyword evidence="5" id="KW-1185">Reference proteome</keyword>
<dbReference type="AlphaFoldDB" id="A0A1I1S1P8"/>
<evidence type="ECO:0000256" key="1">
    <source>
        <dbReference type="ARBA" id="ARBA00022987"/>
    </source>
</evidence>
<dbReference type="PANTHER" id="PTHR36852">
    <property type="entry name" value="PROTEIN GVPL 2"/>
    <property type="match status" value="1"/>
</dbReference>
<evidence type="ECO:0000313" key="4">
    <source>
        <dbReference type="EMBL" id="SFD40242.1"/>
    </source>
</evidence>
<dbReference type="STRING" id="640948.SAMN05216238_101176"/>
<keyword evidence="1" id="KW-0304">Gas vesicle</keyword>
<sequence>MGGAAKEIFSQLQKEVKDDIFTPLEELAEAAVTNEVLSETMLLNASFLIDKDKEDEFDALVNEAHERWKDHSDFNYTGPWPAYNFINIRLSVEAS</sequence>
<dbReference type="GO" id="GO:0031411">
    <property type="term" value="C:gas vesicle"/>
    <property type="evidence" value="ECO:0007669"/>
    <property type="project" value="UniProtKB-SubCell"/>
</dbReference>
<organism evidence="4 5">
    <name type="scientific">Lentibacillus persicus</name>
    <dbReference type="NCBI Taxonomy" id="640948"/>
    <lineage>
        <taxon>Bacteria</taxon>
        <taxon>Bacillati</taxon>
        <taxon>Bacillota</taxon>
        <taxon>Bacilli</taxon>
        <taxon>Bacillales</taxon>
        <taxon>Bacillaceae</taxon>
        <taxon>Lentibacillus</taxon>
    </lineage>
</organism>
<dbReference type="Pfam" id="PF06386">
    <property type="entry name" value="GvpL_GvpF"/>
    <property type="match status" value="1"/>
</dbReference>
<accession>A0A1I1S1P8</accession>
<dbReference type="InterPro" id="IPR009430">
    <property type="entry name" value="GvpL/GvpF"/>
</dbReference>
<evidence type="ECO:0000313" key="5">
    <source>
        <dbReference type="Proteomes" id="UP000199474"/>
    </source>
</evidence>